<dbReference type="EMBL" id="JAPFFL010000005">
    <property type="protein sequence ID" value="KAJ6724335.1"/>
    <property type="molecule type" value="Genomic_DNA"/>
</dbReference>
<reference evidence="1" key="1">
    <citation type="submission" date="2022-11" db="EMBL/GenBank/DDBJ databases">
        <authorList>
            <person name="Hyden B.L."/>
            <person name="Feng K."/>
            <person name="Yates T."/>
            <person name="Jawdy S."/>
            <person name="Smart L.B."/>
            <person name="Muchero W."/>
        </authorList>
    </citation>
    <scope>NUCLEOTIDE SEQUENCE</scope>
    <source>
        <tissue evidence="1">Shoot tip</tissue>
    </source>
</reference>
<reference evidence="1" key="2">
    <citation type="journal article" date="2023" name="Int. J. Mol. Sci.">
        <title>De Novo Assembly and Annotation of 11 Diverse Shrub Willow (Salix) Genomes Reveals Novel Gene Organization in Sex-Linked Regions.</title>
        <authorList>
            <person name="Hyden B."/>
            <person name="Feng K."/>
            <person name="Yates T.B."/>
            <person name="Jawdy S."/>
            <person name="Cereghino C."/>
            <person name="Smart L.B."/>
            <person name="Muchero W."/>
        </authorList>
    </citation>
    <scope>NUCLEOTIDE SEQUENCE [LARGE SCALE GENOMIC DNA]</scope>
    <source>
        <tissue evidence="1">Shoot tip</tissue>
    </source>
</reference>
<dbReference type="Proteomes" id="UP001151529">
    <property type="component" value="Chromosome 11"/>
</dbReference>
<gene>
    <name evidence="1" type="ORF">OIU85_022280</name>
</gene>
<accession>A0A9Q0Z7P6</accession>
<comment type="caution">
    <text evidence="1">The sequence shown here is derived from an EMBL/GenBank/DDBJ whole genome shotgun (WGS) entry which is preliminary data.</text>
</comment>
<dbReference type="AlphaFoldDB" id="A0A9Q0Z7P6"/>
<proteinExistence type="predicted"/>
<organism evidence="1 2">
    <name type="scientific">Salix viminalis</name>
    <name type="common">Common osier</name>
    <name type="synonym">Basket willow</name>
    <dbReference type="NCBI Taxonomy" id="40686"/>
    <lineage>
        <taxon>Eukaryota</taxon>
        <taxon>Viridiplantae</taxon>
        <taxon>Streptophyta</taxon>
        <taxon>Embryophyta</taxon>
        <taxon>Tracheophyta</taxon>
        <taxon>Spermatophyta</taxon>
        <taxon>Magnoliopsida</taxon>
        <taxon>eudicotyledons</taxon>
        <taxon>Gunneridae</taxon>
        <taxon>Pentapetalae</taxon>
        <taxon>rosids</taxon>
        <taxon>fabids</taxon>
        <taxon>Malpighiales</taxon>
        <taxon>Salicaceae</taxon>
        <taxon>Saliceae</taxon>
        <taxon>Salix</taxon>
    </lineage>
</organism>
<evidence type="ECO:0000313" key="2">
    <source>
        <dbReference type="Proteomes" id="UP001151529"/>
    </source>
</evidence>
<keyword evidence="2" id="KW-1185">Reference proteome</keyword>
<evidence type="ECO:0000313" key="1">
    <source>
        <dbReference type="EMBL" id="KAJ6724335.1"/>
    </source>
</evidence>
<sequence length="82" mass="8960">MLKREVGESEVIANWQQQKNLQGRVNGNNINNNGFLPSSFRAISSYLRIVSSGASTVARSAASVAQSIVDRDDDANHDQVKK</sequence>
<protein>
    <submittedName>
        <fullName evidence="1">AUTOPHAGY-RELATED PROTEIN 18F</fullName>
    </submittedName>
</protein>
<name>A0A9Q0Z7P6_SALVM</name>